<comment type="caution">
    <text evidence="8">The sequence shown here is derived from an EMBL/GenBank/DDBJ whole genome shotgun (WGS) entry which is preliminary data.</text>
</comment>
<evidence type="ECO:0000256" key="5">
    <source>
        <dbReference type="ARBA" id="ARBA00023204"/>
    </source>
</evidence>
<evidence type="ECO:0000259" key="7">
    <source>
        <dbReference type="SMART" id="SM00382"/>
    </source>
</evidence>
<dbReference type="GO" id="GO:0033063">
    <property type="term" value="C:Rad51B-Rad51C-Rad51D-XRCC2 complex"/>
    <property type="evidence" value="ECO:0007669"/>
    <property type="project" value="TreeGrafter"/>
</dbReference>
<keyword evidence="2" id="KW-0547">Nucleotide-binding</keyword>
<evidence type="ECO:0000256" key="3">
    <source>
        <dbReference type="ARBA" id="ARBA00022763"/>
    </source>
</evidence>
<dbReference type="OrthoDB" id="5957327at2759"/>
<dbReference type="GO" id="GO:0005524">
    <property type="term" value="F:ATP binding"/>
    <property type="evidence" value="ECO:0007669"/>
    <property type="project" value="UniProtKB-KW"/>
</dbReference>
<dbReference type="PANTHER" id="PTHR46239">
    <property type="entry name" value="DNA REPAIR PROTEIN RAD51 HOMOLOG 3 RAD51C"/>
    <property type="match status" value="1"/>
</dbReference>
<evidence type="ECO:0000313" key="8">
    <source>
        <dbReference type="EMBL" id="MBW0526927.1"/>
    </source>
</evidence>
<dbReference type="InterPro" id="IPR003593">
    <property type="entry name" value="AAA+_ATPase"/>
</dbReference>
<keyword evidence="3" id="KW-0227">DNA damage</keyword>
<keyword evidence="6" id="KW-0539">Nucleus</keyword>
<keyword evidence="9" id="KW-1185">Reference proteome</keyword>
<keyword evidence="4" id="KW-0067">ATP-binding</keyword>
<dbReference type="GO" id="GO:0007131">
    <property type="term" value="P:reciprocal meiotic recombination"/>
    <property type="evidence" value="ECO:0007669"/>
    <property type="project" value="TreeGrafter"/>
</dbReference>
<proteinExistence type="predicted"/>
<evidence type="ECO:0000256" key="4">
    <source>
        <dbReference type="ARBA" id="ARBA00022840"/>
    </source>
</evidence>
<dbReference type="Proteomes" id="UP000765509">
    <property type="component" value="Unassembled WGS sequence"/>
</dbReference>
<reference evidence="8" key="1">
    <citation type="submission" date="2021-03" db="EMBL/GenBank/DDBJ databases">
        <title>Draft genome sequence of rust myrtle Austropuccinia psidii MF-1, a brazilian biotype.</title>
        <authorList>
            <person name="Quecine M.C."/>
            <person name="Pachon D.M.R."/>
            <person name="Bonatelli M.L."/>
            <person name="Correr F.H."/>
            <person name="Franceschini L.M."/>
            <person name="Leite T.F."/>
            <person name="Margarido G.R.A."/>
            <person name="Almeida C.A."/>
            <person name="Ferrarezi J.A."/>
            <person name="Labate C.A."/>
        </authorList>
    </citation>
    <scope>NUCLEOTIDE SEQUENCE</scope>
    <source>
        <strain evidence="8">MF-1</strain>
    </source>
</reference>
<evidence type="ECO:0000256" key="6">
    <source>
        <dbReference type="ARBA" id="ARBA00023242"/>
    </source>
</evidence>
<dbReference type="SMART" id="SM00382">
    <property type="entry name" value="AAA"/>
    <property type="match status" value="1"/>
</dbReference>
<name>A0A9Q3EVU5_9BASI</name>
<dbReference type="GO" id="GO:0005657">
    <property type="term" value="C:replication fork"/>
    <property type="evidence" value="ECO:0007669"/>
    <property type="project" value="TreeGrafter"/>
</dbReference>
<sequence length="273" mass="30464">MSISGLDLLNSILPKINLHIGHLSIDSVLDNSNFSKYNSHLQIQGPPGIGKTKLILGLATRSRFKSIQFNSKFYKNFEILLIDADGSLHPQLIKSSSISLLNQSNQTNSNLLNHLLNGIHLVRITNPSQLAFFFKNLSNWLIIHQNVKLIILDSITSHTRYVSMSINHRAIIAKIIKDALNLASSIYNCTIIVTSQLTSKSIPTNHSSNTVALIPPDFKSNSWSNSNLSTLSLMYDHLGNRKAIVILNQNSNKPHVFVTHFDINEIGIFEPIH</sequence>
<dbReference type="GO" id="GO:0008821">
    <property type="term" value="F:crossover junction DNA endonuclease activity"/>
    <property type="evidence" value="ECO:0007669"/>
    <property type="project" value="TreeGrafter"/>
</dbReference>
<feature type="domain" description="AAA+ ATPase" evidence="7">
    <location>
        <begin position="37"/>
        <end position="218"/>
    </location>
</feature>
<dbReference type="Gene3D" id="3.40.50.300">
    <property type="entry name" value="P-loop containing nucleotide triphosphate hydrolases"/>
    <property type="match status" value="1"/>
</dbReference>
<protein>
    <recommendedName>
        <fullName evidence="7">AAA+ ATPase domain-containing protein</fullName>
    </recommendedName>
</protein>
<dbReference type="AlphaFoldDB" id="A0A9Q3EVU5"/>
<evidence type="ECO:0000256" key="2">
    <source>
        <dbReference type="ARBA" id="ARBA00022741"/>
    </source>
</evidence>
<dbReference type="EMBL" id="AVOT02033086">
    <property type="protein sequence ID" value="MBW0526927.1"/>
    <property type="molecule type" value="Genomic_DNA"/>
</dbReference>
<dbReference type="GO" id="GO:0000707">
    <property type="term" value="P:meiotic DNA recombinase assembly"/>
    <property type="evidence" value="ECO:0007669"/>
    <property type="project" value="TreeGrafter"/>
</dbReference>
<keyword evidence="5" id="KW-0234">DNA repair</keyword>
<evidence type="ECO:0000313" key="9">
    <source>
        <dbReference type="Proteomes" id="UP000765509"/>
    </source>
</evidence>
<dbReference type="SUPFAM" id="SSF52540">
    <property type="entry name" value="P-loop containing nucleoside triphosphate hydrolases"/>
    <property type="match status" value="1"/>
</dbReference>
<dbReference type="PANTHER" id="PTHR46239:SF1">
    <property type="entry name" value="DNA REPAIR PROTEIN RAD51 HOMOLOG 3"/>
    <property type="match status" value="1"/>
</dbReference>
<dbReference type="GO" id="GO:0033065">
    <property type="term" value="C:Rad51C-XRCC3 complex"/>
    <property type="evidence" value="ECO:0007669"/>
    <property type="project" value="TreeGrafter"/>
</dbReference>
<gene>
    <name evidence="8" type="ORF">O181_066642</name>
</gene>
<dbReference type="InterPro" id="IPR027417">
    <property type="entry name" value="P-loop_NTPase"/>
</dbReference>
<accession>A0A9Q3EVU5</accession>
<organism evidence="8 9">
    <name type="scientific">Austropuccinia psidii MF-1</name>
    <dbReference type="NCBI Taxonomy" id="1389203"/>
    <lineage>
        <taxon>Eukaryota</taxon>
        <taxon>Fungi</taxon>
        <taxon>Dikarya</taxon>
        <taxon>Basidiomycota</taxon>
        <taxon>Pucciniomycotina</taxon>
        <taxon>Pucciniomycetes</taxon>
        <taxon>Pucciniales</taxon>
        <taxon>Sphaerophragmiaceae</taxon>
        <taxon>Austropuccinia</taxon>
    </lineage>
</organism>
<comment type="subcellular location">
    <subcellularLocation>
        <location evidence="1">Nucleus</location>
    </subcellularLocation>
</comment>
<dbReference type="InterPro" id="IPR052093">
    <property type="entry name" value="HR_Repair_Mediator"/>
</dbReference>
<dbReference type="GO" id="GO:0000400">
    <property type="term" value="F:four-way junction DNA binding"/>
    <property type="evidence" value="ECO:0007669"/>
    <property type="project" value="TreeGrafter"/>
</dbReference>
<evidence type="ECO:0000256" key="1">
    <source>
        <dbReference type="ARBA" id="ARBA00004123"/>
    </source>
</evidence>